<dbReference type="InterPro" id="IPR013434">
    <property type="entry name" value="CHP02611"/>
</dbReference>
<feature type="transmembrane region" description="Helical" evidence="1">
    <location>
        <begin position="100"/>
        <end position="120"/>
    </location>
</feature>
<organism evidence="2 3">
    <name type="scientific">Kineosporia mesophila</name>
    <dbReference type="NCBI Taxonomy" id="566012"/>
    <lineage>
        <taxon>Bacteria</taxon>
        <taxon>Bacillati</taxon>
        <taxon>Actinomycetota</taxon>
        <taxon>Actinomycetes</taxon>
        <taxon>Kineosporiales</taxon>
        <taxon>Kineosporiaceae</taxon>
        <taxon>Kineosporia</taxon>
    </lineage>
</organism>
<dbReference type="NCBIfam" id="TIGR02611">
    <property type="entry name" value="TIGR02611 family protein"/>
    <property type="match status" value="1"/>
</dbReference>
<gene>
    <name evidence="2" type="ORF">GCM10022223_66940</name>
</gene>
<proteinExistence type="predicted"/>
<reference evidence="3" key="1">
    <citation type="journal article" date="2019" name="Int. J. Syst. Evol. Microbiol.">
        <title>The Global Catalogue of Microorganisms (GCM) 10K type strain sequencing project: providing services to taxonomists for standard genome sequencing and annotation.</title>
        <authorList>
            <consortium name="The Broad Institute Genomics Platform"/>
            <consortium name="The Broad Institute Genome Sequencing Center for Infectious Disease"/>
            <person name="Wu L."/>
            <person name="Ma J."/>
        </authorList>
    </citation>
    <scope>NUCLEOTIDE SEQUENCE [LARGE SCALE GENOMIC DNA]</scope>
    <source>
        <strain evidence="3">JCM 16902</strain>
    </source>
</reference>
<feature type="transmembrane region" description="Helical" evidence="1">
    <location>
        <begin position="141"/>
        <end position="166"/>
    </location>
</feature>
<dbReference type="InterPro" id="IPR019099">
    <property type="entry name" value="Uncharacterised_PGPGW_TM"/>
</dbReference>
<keyword evidence="3" id="KW-1185">Reference proteome</keyword>
<comment type="caution">
    <text evidence="2">The sequence shown here is derived from an EMBL/GenBank/DDBJ whole genome shotgun (WGS) entry which is preliminary data.</text>
</comment>
<dbReference type="EMBL" id="BAAAZO010000012">
    <property type="protein sequence ID" value="GAA3638525.1"/>
    <property type="molecule type" value="Genomic_DNA"/>
</dbReference>
<evidence type="ECO:0000313" key="2">
    <source>
        <dbReference type="EMBL" id="GAA3638525.1"/>
    </source>
</evidence>
<sequence length="184" mass="20278">MLCSLSAINTAFYVRGTELVNRSGDGPVKPAWEAGEVGHDQQEDDEADLGPRVWVRRLRAWRESLRGRPSTNRAYRIVVGLVGGAIVVGGLVLVPLPGPGWVIVFAGLAVLATEFTWAARLEQFARKQVTDWTKWLMAQPLYIRALVGLGTALLVVAFFWLAFLIIGLPGWIPEDWVPAWTGLT</sequence>
<keyword evidence="1" id="KW-0472">Membrane</keyword>
<evidence type="ECO:0000256" key="1">
    <source>
        <dbReference type="SAM" id="Phobius"/>
    </source>
</evidence>
<dbReference type="Pfam" id="PF09656">
    <property type="entry name" value="PGPGW"/>
    <property type="match status" value="1"/>
</dbReference>
<keyword evidence="1" id="KW-1133">Transmembrane helix</keyword>
<feature type="transmembrane region" description="Helical" evidence="1">
    <location>
        <begin position="74"/>
        <end position="94"/>
    </location>
</feature>
<keyword evidence="1" id="KW-0812">Transmembrane</keyword>
<dbReference type="Proteomes" id="UP001501074">
    <property type="component" value="Unassembled WGS sequence"/>
</dbReference>
<evidence type="ECO:0000313" key="3">
    <source>
        <dbReference type="Proteomes" id="UP001501074"/>
    </source>
</evidence>
<name>A0ABP7AQT2_9ACTN</name>
<accession>A0ABP7AQT2</accession>
<protein>
    <recommendedName>
        <fullName evidence="4">TIGR02611 family protein</fullName>
    </recommendedName>
</protein>
<evidence type="ECO:0008006" key="4">
    <source>
        <dbReference type="Google" id="ProtNLM"/>
    </source>
</evidence>